<evidence type="ECO:0000313" key="10">
    <source>
        <dbReference type="EMBL" id="CEJ89246.1"/>
    </source>
</evidence>
<evidence type="ECO:0000256" key="6">
    <source>
        <dbReference type="SAM" id="MobiDB-lite"/>
    </source>
</evidence>
<evidence type="ECO:0000256" key="3">
    <source>
        <dbReference type="ARBA" id="ARBA00022827"/>
    </source>
</evidence>
<name>A0A0A1SX41_9HYPO</name>
<evidence type="ECO:0000259" key="7">
    <source>
        <dbReference type="Pfam" id="PF00732"/>
    </source>
</evidence>
<feature type="domain" description="Glucose-methanol-choline oxidoreductase N-terminal" evidence="7">
    <location>
        <begin position="273"/>
        <end position="497"/>
    </location>
</feature>
<dbReference type="SUPFAM" id="SSF51905">
    <property type="entry name" value="FAD/NAD(P)-binding domain"/>
    <property type="match status" value="1"/>
</dbReference>
<dbReference type="GO" id="GO:0050660">
    <property type="term" value="F:flavin adenine dinucleotide binding"/>
    <property type="evidence" value="ECO:0007669"/>
    <property type="project" value="InterPro"/>
</dbReference>
<dbReference type="GO" id="GO:0016020">
    <property type="term" value="C:membrane"/>
    <property type="evidence" value="ECO:0007669"/>
    <property type="project" value="UniProtKB-SubCell"/>
</dbReference>
<dbReference type="InterPro" id="IPR036188">
    <property type="entry name" value="FAD/NAD-bd_sf"/>
</dbReference>
<dbReference type="OrthoDB" id="269227at2759"/>
<dbReference type="PANTHER" id="PTHR46056:SF12">
    <property type="entry name" value="LONG-CHAIN-ALCOHOL OXIDASE"/>
    <property type="match status" value="1"/>
</dbReference>
<dbReference type="InterPro" id="IPR003953">
    <property type="entry name" value="FAD-dep_OxRdtase_2_FAD-bd"/>
</dbReference>
<organism evidence="10 11">
    <name type="scientific">[Torrubiella] hemipterigena</name>
    <dbReference type="NCBI Taxonomy" id="1531966"/>
    <lineage>
        <taxon>Eukaryota</taxon>
        <taxon>Fungi</taxon>
        <taxon>Dikarya</taxon>
        <taxon>Ascomycota</taxon>
        <taxon>Pezizomycotina</taxon>
        <taxon>Sordariomycetes</taxon>
        <taxon>Hypocreomycetidae</taxon>
        <taxon>Hypocreales</taxon>
        <taxon>Clavicipitaceae</taxon>
        <taxon>Clavicipitaceae incertae sedis</taxon>
        <taxon>'Torrubiella' clade</taxon>
    </lineage>
</organism>
<sequence length="756" mass="82306">MQAVPATTEQAPDEYKPALSSGAQSTSYMSKSCWTTFYSLIDAALPSVTSTSRATDHHNQLVLSDDEFDKLIKQTRSRLHDPPSEEDLIAFLEYRVSENPAFRMDCEKTLFGAAARADIASAMTLLNSHIGSLLLTGYWKSPHLQPVRIREKILRNWATSRLEQLKLMCKSMSVIGQKANATSNPWFKTITKYSDVPRNWTAQEGYPFKFIQLEAGNSVHEITTEVVIVGSGPGGGVSAKNLAEAGHKVLVVDKGYYFKPESLPVKQSDAGLLFDNSGIYLSDDSGMSVVAGSTWGGGGSINWSVCLKLQKYVREEWAAGGLPLFTSSEYDESQDRVWEGIGASSDAIRHNHNNRIILDGAKKLGWHSKPVDQNTSSKEHYCGQCHLGCGMNEKKGPAVAWLPKAADAGAECMEGLQVDKILFAADGVTAIGVEGAWTSRDADGHVNHDKTKVTTRKVRIKASKVIVSSGCLQTPALLMKSGVKNPQVGKNLHMHPANLMAAVVKDDERPWEGGIITSVSCEFENLDNKGHGVKLEPLCLVPYVALSGSNWDSGVDARMVTPRYRHQRSLISITRDRDTGHVYLDKKTGKPRIAYTASAFDCEHALDGMEALAKLLYVEGASEIRPLLMGVPPFIVEVDGDPKLQAAHPDGKDPEFTDPKFAKWLKKMRKVGNKPPVASFNSAHQMGSCRMSAKAADGVVDPKGKVWGHKNLYLADASVFPSASGVNPMVTVMSIADYISRGISAELLAGAKSEKK</sequence>
<keyword evidence="2" id="KW-0285">Flavoprotein</keyword>
<protein>
    <submittedName>
        <fullName evidence="10">Uncharacterized protein</fullName>
    </submittedName>
</protein>
<evidence type="ECO:0000256" key="4">
    <source>
        <dbReference type="ARBA" id="ARBA00023002"/>
    </source>
</evidence>
<dbReference type="InterPro" id="IPR007867">
    <property type="entry name" value="GMC_OxRtase_C"/>
</dbReference>
<evidence type="ECO:0000313" key="11">
    <source>
        <dbReference type="Proteomes" id="UP000039046"/>
    </source>
</evidence>
<keyword evidence="3" id="KW-0274">FAD</keyword>
<feature type="active site" description="Proton acceptor" evidence="5">
    <location>
        <position position="684"/>
    </location>
</feature>
<proteinExistence type="inferred from homology"/>
<dbReference type="Pfam" id="PF00890">
    <property type="entry name" value="FAD_binding_2"/>
    <property type="match status" value="1"/>
</dbReference>
<reference evidence="10 11" key="1">
    <citation type="journal article" date="2015" name="Genome Announc.">
        <title>Draft Genome Sequence and Gene Annotation of the Entomopathogenic Fungus Verticillium hemipterigenum.</title>
        <authorList>
            <person name="Horn F."/>
            <person name="Habel A."/>
            <person name="Scharf D.H."/>
            <person name="Dworschak J."/>
            <person name="Brakhage A.A."/>
            <person name="Guthke R."/>
            <person name="Hertweck C."/>
            <person name="Linde J."/>
        </authorList>
    </citation>
    <scope>NUCLEOTIDE SEQUENCE [LARGE SCALE GENOMIC DNA]</scope>
</reference>
<gene>
    <name evidence="10" type="ORF">VHEMI05101</name>
</gene>
<dbReference type="InterPro" id="IPR000172">
    <property type="entry name" value="GMC_OxRdtase_N"/>
</dbReference>
<dbReference type="Proteomes" id="UP000039046">
    <property type="component" value="Unassembled WGS sequence"/>
</dbReference>
<evidence type="ECO:0000259" key="9">
    <source>
        <dbReference type="Pfam" id="PF05199"/>
    </source>
</evidence>
<dbReference type="AlphaFoldDB" id="A0A0A1SX41"/>
<evidence type="ECO:0000256" key="5">
    <source>
        <dbReference type="PIRSR" id="PIRSR028937-1"/>
    </source>
</evidence>
<comment type="similarity">
    <text evidence="1">Belongs to the GMC oxidoreductase family.</text>
</comment>
<feature type="compositionally biased region" description="Polar residues" evidence="6">
    <location>
        <begin position="1"/>
        <end position="10"/>
    </location>
</feature>
<dbReference type="GO" id="GO:0046577">
    <property type="term" value="F:long-chain-alcohol oxidase activity"/>
    <property type="evidence" value="ECO:0007669"/>
    <property type="project" value="UniProtKB-EC"/>
</dbReference>
<feature type="region of interest" description="Disordered" evidence="6">
    <location>
        <begin position="1"/>
        <end position="21"/>
    </location>
</feature>
<keyword evidence="4" id="KW-0560">Oxidoreductase</keyword>
<evidence type="ECO:0000256" key="2">
    <source>
        <dbReference type="ARBA" id="ARBA00022630"/>
    </source>
</evidence>
<evidence type="ECO:0000259" key="8">
    <source>
        <dbReference type="Pfam" id="PF00890"/>
    </source>
</evidence>
<evidence type="ECO:0000256" key="1">
    <source>
        <dbReference type="ARBA" id="ARBA00010790"/>
    </source>
</evidence>
<dbReference type="Gene3D" id="3.50.50.60">
    <property type="entry name" value="FAD/NAD(P)-binding domain"/>
    <property type="match status" value="2"/>
</dbReference>
<dbReference type="PANTHER" id="PTHR46056">
    <property type="entry name" value="LONG-CHAIN-ALCOHOL OXIDASE"/>
    <property type="match status" value="1"/>
</dbReference>
<dbReference type="EMBL" id="CDHN01000002">
    <property type="protein sequence ID" value="CEJ89246.1"/>
    <property type="molecule type" value="Genomic_DNA"/>
</dbReference>
<dbReference type="Pfam" id="PF05199">
    <property type="entry name" value="GMC_oxred_C"/>
    <property type="match status" value="1"/>
</dbReference>
<feature type="domain" description="FAD-dependent oxidoreductase 2 FAD-binding" evidence="8">
    <location>
        <begin position="226"/>
        <end position="258"/>
    </location>
</feature>
<dbReference type="Pfam" id="PF00732">
    <property type="entry name" value="GMC_oxred_N"/>
    <property type="match status" value="1"/>
</dbReference>
<dbReference type="STRING" id="1531966.A0A0A1SX41"/>
<keyword evidence="11" id="KW-1185">Reference proteome</keyword>
<feature type="domain" description="Glucose-methanol-choline oxidoreductase C-terminal" evidence="9">
    <location>
        <begin position="577"/>
        <end position="736"/>
    </location>
</feature>
<accession>A0A0A1SX41</accession>